<dbReference type="RefSeq" id="WP_163081176.1">
    <property type="nucleotide sequence ID" value="NZ_CP118719.1"/>
</dbReference>
<evidence type="ECO:0000313" key="1">
    <source>
        <dbReference type="EMBL" id="WEA47134.1"/>
    </source>
</evidence>
<sequence>MKNILIHYSPDDAHVGASLKEFLRRSNYNVLTGDSVPDSGRLTSIFVEPGLLLETLLKVDLAIVLISQNYVRSASYQMESEMLEKH</sequence>
<geneLocation type="plasmid" evidence="1 2">
    <name>pG5MAi6_1</name>
</geneLocation>
<gene>
    <name evidence="1" type="ORF">PWO00_27920</name>
</gene>
<keyword evidence="1" id="KW-0614">Plasmid</keyword>
<protein>
    <recommendedName>
        <fullName evidence="3">TIR domain-containing protein</fullName>
    </recommendedName>
</protein>
<evidence type="ECO:0000313" key="2">
    <source>
        <dbReference type="Proteomes" id="UP001220217"/>
    </source>
</evidence>
<name>A0ABD7X3T2_PRIAR</name>
<accession>A0ABD7X3T2</accession>
<dbReference type="EMBL" id="CP118719">
    <property type="protein sequence ID" value="WEA47134.1"/>
    <property type="molecule type" value="Genomic_DNA"/>
</dbReference>
<reference evidence="1 2" key="1">
    <citation type="submission" date="2023-02" db="EMBL/GenBank/DDBJ databases">
        <title>Complete genome sequence of Priestia aryabhattai G5MAi6, a methanol-tolerant strain isolated from tap water in Hong Kong.</title>
        <authorList>
            <person name="Leung K.M."/>
            <person name="Lai G.K.K."/>
            <person name="Griffin S.D.J."/>
        </authorList>
    </citation>
    <scope>NUCLEOTIDE SEQUENCE [LARGE SCALE GENOMIC DNA]</scope>
    <source>
        <strain evidence="1 2">G5MAi6</strain>
        <plasmid evidence="1 2">pG5MAi6_1</plasmid>
    </source>
</reference>
<dbReference type="AlphaFoldDB" id="A0ABD7X3T2"/>
<proteinExistence type="predicted"/>
<dbReference type="Proteomes" id="UP001220217">
    <property type="component" value="Plasmid pG5MAi6_1"/>
</dbReference>
<evidence type="ECO:0008006" key="3">
    <source>
        <dbReference type="Google" id="ProtNLM"/>
    </source>
</evidence>
<organism evidence="1 2">
    <name type="scientific">Priestia aryabhattai</name>
    <name type="common">Bacillus aryabhattai</name>
    <dbReference type="NCBI Taxonomy" id="412384"/>
    <lineage>
        <taxon>Bacteria</taxon>
        <taxon>Bacillati</taxon>
        <taxon>Bacillota</taxon>
        <taxon>Bacilli</taxon>
        <taxon>Bacillales</taxon>
        <taxon>Bacillaceae</taxon>
        <taxon>Priestia</taxon>
    </lineage>
</organism>